<gene>
    <name evidence="1" type="ORF">NEZAVI_LOCUS1234</name>
</gene>
<evidence type="ECO:0000313" key="2">
    <source>
        <dbReference type="Proteomes" id="UP001152798"/>
    </source>
</evidence>
<dbReference type="Proteomes" id="UP001152798">
    <property type="component" value="Chromosome 1"/>
</dbReference>
<protein>
    <submittedName>
        <fullName evidence="1">Uncharacterized protein</fullName>
    </submittedName>
</protein>
<dbReference type="AlphaFoldDB" id="A0A9P0E7P5"/>
<keyword evidence="2" id="KW-1185">Reference proteome</keyword>
<organism evidence="1 2">
    <name type="scientific">Nezara viridula</name>
    <name type="common">Southern green stink bug</name>
    <name type="synonym">Cimex viridulus</name>
    <dbReference type="NCBI Taxonomy" id="85310"/>
    <lineage>
        <taxon>Eukaryota</taxon>
        <taxon>Metazoa</taxon>
        <taxon>Ecdysozoa</taxon>
        <taxon>Arthropoda</taxon>
        <taxon>Hexapoda</taxon>
        <taxon>Insecta</taxon>
        <taxon>Pterygota</taxon>
        <taxon>Neoptera</taxon>
        <taxon>Paraneoptera</taxon>
        <taxon>Hemiptera</taxon>
        <taxon>Heteroptera</taxon>
        <taxon>Panheteroptera</taxon>
        <taxon>Pentatomomorpha</taxon>
        <taxon>Pentatomoidea</taxon>
        <taxon>Pentatomidae</taxon>
        <taxon>Pentatominae</taxon>
        <taxon>Nezara</taxon>
    </lineage>
</organism>
<sequence length="177" mass="20085">MGDTFRSHTAEVEELQVCYEGKEIWRVTTTEAGAVALPSNNLQETDLTKSNIQHSKEVVPATLRYSKTIRRWQRMNRMAANIILKSHLEAVPTLGHSAKVARVISVPENKAKEPDIRVSITRTQQDTKDPSGGRETKVARDCRSYWPQYAIHKCSQNEKRTLISIVLTVTLKAEQDR</sequence>
<proteinExistence type="predicted"/>
<reference evidence="1" key="1">
    <citation type="submission" date="2022-01" db="EMBL/GenBank/DDBJ databases">
        <authorList>
            <person name="King R."/>
        </authorList>
    </citation>
    <scope>NUCLEOTIDE SEQUENCE</scope>
</reference>
<name>A0A9P0E7P5_NEZVI</name>
<accession>A0A9P0E7P5</accession>
<dbReference type="EMBL" id="OV725077">
    <property type="protein sequence ID" value="CAH1389952.1"/>
    <property type="molecule type" value="Genomic_DNA"/>
</dbReference>
<evidence type="ECO:0000313" key="1">
    <source>
        <dbReference type="EMBL" id="CAH1389952.1"/>
    </source>
</evidence>